<sequence length="252" mass="25421">MPPTAPGPQLLVSVRCASEARAALDGGADWIDVKEPARGPMGAPAIGAVRAVARALHGRRPLSVAGGELTRLAPRWLAGLAGVPGVGVLKLGLAGAAALDDWTDALGAAQRLLPARVRVVPVAYADHAAAGCPSVESVMNAALGAGLGWVVIDTFDKSRGSLFDHWPQRDADAALRSTTLRVVLAGRLDEHALRVAAALGPAVVGVRSLACDGGRGGVVSRPRVAAARRTILGSTVRAAVNHPGGAEAADAG</sequence>
<evidence type="ECO:0000313" key="9">
    <source>
        <dbReference type="Proteomes" id="UP000317429"/>
    </source>
</evidence>
<dbReference type="AlphaFoldDB" id="A0A518D846"/>
<evidence type="ECO:0000256" key="4">
    <source>
        <dbReference type="ARBA" id="ARBA00023270"/>
    </source>
</evidence>
<dbReference type="InterPro" id="IPR007565">
    <property type="entry name" value="4HFCP_synth"/>
</dbReference>
<feature type="active site" description="Schiff-base intermediate with substrate" evidence="7">
    <location>
        <position position="34"/>
    </location>
</feature>
<evidence type="ECO:0000256" key="3">
    <source>
        <dbReference type="ARBA" id="ARBA00023239"/>
    </source>
</evidence>
<dbReference type="EC" id="4.2.3.153" evidence="2"/>
<keyword evidence="3" id="KW-0456">Lyase</keyword>
<gene>
    <name evidence="8" type="ORF">Pla175_10250</name>
</gene>
<comment type="catalytic activity">
    <reaction evidence="6">
        <text>2 D-glyceraldehyde 3-phosphate = 4-(hydroxymethyl)-2-furancarboxaldehyde phosphate + phosphate + 2 H2O</text>
        <dbReference type="Rhea" id="RHEA:43536"/>
        <dbReference type="ChEBI" id="CHEBI:15377"/>
        <dbReference type="ChEBI" id="CHEBI:43474"/>
        <dbReference type="ChEBI" id="CHEBI:59776"/>
        <dbReference type="ChEBI" id="CHEBI:83407"/>
        <dbReference type="EC" id="4.2.3.153"/>
    </reaction>
</comment>
<dbReference type="RefSeq" id="WP_145281752.1">
    <property type="nucleotide sequence ID" value="NZ_CP036291.1"/>
</dbReference>
<evidence type="ECO:0000256" key="2">
    <source>
        <dbReference type="ARBA" id="ARBA00012553"/>
    </source>
</evidence>
<organism evidence="8 9">
    <name type="scientific">Pirellulimonas nuda</name>
    <dbReference type="NCBI Taxonomy" id="2528009"/>
    <lineage>
        <taxon>Bacteria</taxon>
        <taxon>Pseudomonadati</taxon>
        <taxon>Planctomycetota</taxon>
        <taxon>Planctomycetia</taxon>
        <taxon>Pirellulales</taxon>
        <taxon>Lacipirellulaceae</taxon>
        <taxon>Pirellulimonas</taxon>
    </lineage>
</organism>
<dbReference type="KEGG" id="pnd:Pla175_10250"/>
<keyword evidence="4" id="KW-0704">Schiff base</keyword>
<reference evidence="8 9" key="1">
    <citation type="submission" date="2019-02" db="EMBL/GenBank/DDBJ databases">
        <title>Deep-cultivation of Planctomycetes and their phenomic and genomic characterization uncovers novel biology.</title>
        <authorList>
            <person name="Wiegand S."/>
            <person name="Jogler M."/>
            <person name="Boedeker C."/>
            <person name="Pinto D."/>
            <person name="Vollmers J."/>
            <person name="Rivas-Marin E."/>
            <person name="Kohn T."/>
            <person name="Peeters S.H."/>
            <person name="Heuer A."/>
            <person name="Rast P."/>
            <person name="Oberbeckmann S."/>
            <person name="Bunk B."/>
            <person name="Jeske O."/>
            <person name="Meyerdierks A."/>
            <person name="Storesund J.E."/>
            <person name="Kallscheuer N."/>
            <person name="Luecker S."/>
            <person name="Lage O.M."/>
            <person name="Pohl T."/>
            <person name="Merkel B.J."/>
            <person name="Hornburger P."/>
            <person name="Mueller R.-W."/>
            <person name="Bruemmer F."/>
            <person name="Labrenz M."/>
            <person name="Spormann A.M."/>
            <person name="Op den Camp H."/>
            <person name="Overmann J."/>
            <person name="Amann R."/>
            <person name="Jetten M.S.M."/>
            <person name="Mascher T."/>
            <person name="Medema M.H."/>
            <person name="Devos D.P."/>
            <person name="Kaster A.-K."/>
            <person name="Ovreas L."/>
            <person name="Rohde M."/>
            <person name="Galperin M.Y."/>
            <person name="Jogler C."/>
        </authorList>
    </citation>
    <scope>NUCLEOTIDE SEQUENCE [LARGE SCALE GENOMIC DNA]</scope>
    <source>
        <strain evidence="8 9">Pla175</strain>
    </source>
</reference>
<accession>A0A518D846</accession>
<comment type="function">
    <text evidence="1">Catalyzes the formation of 4-(hydroxymethyl)-2-furancarboxaldehyde phosphate (4-HFC-P) from two molecules of glyceraldehyde-3-P (GA-3-P).</text>
</comment>
<evidence type="ECO:0000313" key="8">
    <source>
        <dbReference type="EMBL" id="QDU87659.1"/>
    </source>
</evidence>
<keyword evidence="9" id="KW-1185">Reference proteome</keyword>
<dbReference type="OrthoDB" id="289419at2"/>
<feature type="active site" description="Proton acceptor" evidence="7">
    <location>
        <position position="90"/>
    </location>
</feature>
<evidence type="ECO:0000256" key="5">
    <source>
        <dbReference type="ARBA" id="ARBA00032523"/>
    </source>
</evidence>
<evidence type="ECO:0000256" key="1">
    <source>
        <dbReference type="ARBA" id="ARBA00003810"/>
    </source>
</evidence>
<dbReference type="PIRSF" id="PIRSF015957">
    <property type="entry name" value="UCP015957"/>
    <property type="match status" value="1"/>
</dbReference>
<dbReference type="Proteomes" id="UP000317429">
    <property type="component" value="Chromosome"/>
</dbReference>
<proteinExistence type="predicted"/>
<dbReference type="EMBL" id="CP036291">
    <property type="protein sequence ID" value="QDU87659.1"/>
    <property type="molecule type" value="Genomic_DNA"/>
</dbReference>
<name>A0A518D846_9BACT</name>
<evidence type="ECO:0000256" key="6">
    <source>
        <dbReference type="ARBA" id="ARBA00047628"/>
    </source>
</evidence>
<dbReference type="GO" id="GO:0016829">
    <property type="term" value="F:lyase activity"/>
    <property type="evidence" value="ECO:0007669"/>
    <property type="project" value="UniProtKB-KW"/>
</dbReference>
<protein>
    <recommendedName>
        <fullName evidence="2">(5-formylfuran-3-yl)methyl phosphate synthase</fullName>
        <ecNumber evidence="2">4.2.3.153</ecNumber>
    </recommendedName>
    <alternativeName>
        <fullName evidence="5">4-(hydroxymethyl)-2-furancarboxaldehyde-phosphate synthase</fullName>
    </alternativeName>
</protein>
<evidence type="ECO:0000256" key="7">
    <source>
        <dbReference type="PIRSR" id="PIRSR015957-1"/>
    </source>
</evidence>
<dbReference type="Pfam" id="PF04476">
    <property type="entry name" value="4HFCP_synth"/>
    <property type="match status" value="1"/>
</dbReference>